<sequence>MDRTFTYDKLNHFDYFMFGPHFLIVACDKEDKIIGYIVITNGNELGKFYINPLHRATEVIHILRTEAAAWARHWGFKYIWGLCYGRMYLFYKRLKREYGLDIEFVESPEERGDGQWKVVANIEEDDEVNSRSSQL</sequence>
<dbReference type="Pfam" id="PF00583">
    <property type="entry name" value="Acetyltransf_1"/>
    <property type="match status" value="1"/>
</dbReference>
<accession>A0A6M3JQ53</accession>
<dbReference type="PROSITE" id="PS51186">
    <property type="entry name" value="GNAT"/>
    <property type="match status" value="1"/>
</dbReference>
<gene>
    <name evidence="2" type="ORF">MM415A03361_0010</name>
    <name evidence="3" type="ORF">MM415B04361_0010</name>
</gene>
<name>A0A6M3JQ53_9ZZZZ</name>
<dbReference type="SUPFAM" id="SSF55729">
    <property type="entry name" value="Acyl-CoA N-acyltransferases (Nat)"/>
    <property type="match status" value="1"/>
</dbReference>
<dbReference type="EMBL" id="MT141849">
    <property type="protein sequence ID" value="QJA71145.1"/>
    <property type="molecule type" value="Genomic_DNA"/>
</dbReference>
<dbReference type="InterPro" id="IPR016181">
    <property type="entry name" value="Acyl_CoA_acyltransferase"/>
</dbReference>
<evidence type="ECO:0000313" key="2">
    <source>
        <dbReference type="EMBL" id="QJA71145.1"/>
    </source>
</evidence>
<evidence type="ECO:0000313" key="3">
    <source>
        <dbReference type="EMBL" id="QJA93117.1"/>
    </source>
</evidence>
<reference evidence="2" key="1">
    <citation type="submission" date="2020-03" db="EMBL/GenBank/DDBJ databases">
        <title>The deep terrestrial virosphere.</title>
        <authorList>
            <person name="Holmfeldt K."/>
            <person name="Nilsson E."/>
            <person name="Simone D."/>
            <person name="Lopez-Fernandez M."/>
            <person name="Wu X."/>
            <person name="de Brujin I."/>
            <person name="Lundin D."/>
            <person name="Andersson A."/>
            <person name="Bertilsson S."/>
            <person name="Dopson M."/>
        </authorList>
    </citation>
    <scope>NUCLEOTIDE SEQUENCE</scope>
    <source>
        <strain evidence="2">MM415A03361</strain>
        <strain evidence="3">MM415B04361</strain>
    </source>
</reference>
<proteinExistence type="predicted"/>
<dbReference type="GO" id="GO:0016747">
    <property type="term" value="F:acyltransferase activity, transferring groups other than amino-acyl groups"/>
    <property type="evidence" value="ECO:0007669"/>
    <property type="project" value="InterPro"/>
</dbReference>
<dbReference type="AlphaFoldDB" id="A0A6M3JQ53"/>
<feature type="domain" description="N-acetyltransferase" evidence="1">
    <location>
        <begin position="1"/>
        <end position="125"/>
    </location>
</feature>
<dbReference type="Gene3D" id="3.40.630.30">
    <property type="match status" value="1"/>
</dbReference>
<organism evidence="2">
    <name type="scientific">viral metagenome</name>
    <dbReference type="NCBI Taxonomy" id="1070528"/>
    <lineage>
        <taxon>unclassified sequences</taxon>
        <taxon>metagenomes</taxon>
        <taxon>organismal metagenomes</taxon>
    </lineage>
</organism>
<dbReference type="PROSITE" id="PS51257">
    <property type="entry name" value="PROKAR_LIPOPROTEIN"/>
    <property type="match status" value="1"/>
</dbReference>
<evidence type="ECO:0000259" key="1">
    <source>
        <dbReference type="PROSITE" id="PS51186"/>
    </source>
</evidence>
<protein>
    <submittedName>
        <fullName evidence="2">Putative acetyltransferase</fullName>
    </submittedName>
</protein>
<keyword evidence="2" id="KW-0808">Transferase</keyword>
<dbReference type="InterPro" id="IPR000182">
    <property type="entry name" value="GNAT_dom"/>
</dbReference>
<dbReference type="EMBL" id="MT143123">
    <property type="protein sequence ID" value="QJA93117.1"/>
    <property type="molecule type" value="Genomic_DNA"/>
</dbReference>